<evidence type="ECO:0000256" key="9">
    <source>
        <dbReference type="ARBA" id="ARBA00023136"/>
    </source>
</evidence>
<evidence type="ECO:0000256" key="4">
    <source>
        <dbReference type="ARBA" id="ARBA00022617"/>
    </source>
</evidence>
<dbReference type="Gene3D" id="1.20.1300.10">
    <property type="entry name" value="Fumarate reductase/succinate dehydrogenase, transmembrane subunit"/>
    <property type="match status" value="1"/>
</dbReference>
<feature type="transmembrane region" description="Helical" evidence="10">
    <location>
        <begin position="28"/>
        <end position="47"/>
    </location>
</feature>
<evidence type="ECO:0000313" key="14">
    <source>
        <dbReference type="Proteomes" id="UP000676853"/>
    </source>
</evidence>
<evidence type="ECO:0000256" key="10">
    <source>
        <dbReference type="SAM" id="Phobius"/>
    </source>
</evidence>
<name>A0A3P8MBJ7_TSUPA</name>
<evidence type="ECO:0000256" key="2">
    <source>
        <dbReference type="ARBA" id="ARBA00004370"/>
    </source>
</evidence>
<keyword evidence="8" id="KW-0408">Iron</keyword>
<keyword evidence="4" id="KW-0349">Heme</keyword>
<evidence type="ECO:0000256" key="3">
    <source>
        <dbReference type="ARBA" id="ARBA00007244"/>
    </source>
</evidence>
<evidence type="ECO:0000313" key="11">
    <source>
        <dbReference type="EMBL" id="MBS4102049.1"/>
    </source>
</evidence>
<dbReference type="InterPro" id="IPR039023">
    <property type="entry name" value="SdhC_prok"/>
</dbReference>
<keyword evidence="7 10" id="KW-1133">Transmembrane helix</keyword>
<dbReference type="RefSeq" id="WP_126196575.1">
    <property type="nucleotide sequence ID" value="NZ_CP085954.1"/>
</dbReference>
<dbReference type="GO" id="GO:0046872">
    <property type="term" value="F:metal ion binding"/>
    <property type="evidence" value="ECO:0007669"/>
    <property type="project" value="UniProtKB-KW"/>
</dbReference>
<proteinExistence type="inferred from homology"/>
<comment type="cofactor">
    <cofactor evidence="1">
        <name>heme</name>
        <dbReference type="ChEBI" id="CHEBI:30413"/>
    </cofactor>
</comment>
<evidence type="ECO:0000256" key="1">
    <source>
        <dbReference type="ARBA" id="ARBA00001971"/>
    </source>
</evidence>
<gene>
    <name evidence="11" type="primary">sdhC</name>
    <name evidence="11" type="ORF">KFZ73_12480</name>
    <name evidence="12" type="ORF">NCTC10741_02633</name>
</gene>
<dbReference type="InterPro" id="IPR034804">
    <property type="entry name" value="SQR/QFR_C/D"/>
</dbReference>
<organism evidence="12 13">
    <name type="scientific">Tsukamurella paurometabola</name>
    <name type="common">Corynebacterium paurometabolum</name>
    <dbReference type="NCBI Taxonomy" id="2061"/>
    <lineage>
        <taxon>Bacteria</taxon>
        <taxon>Bacillati</taxon>
        <taxon>Actinomycetota</taxon>
        <taxon>Actinomycetes</taxon>
        <taxon>Mycobacteriales</taxon>
        <taxon>Tsukamurellaceae</taxon>
        <taxon>Tsukamurella</taxon>
    </lineage>
</organism>
<sequence length="136" mass="15084">MTSSTEVAAAEEPRRVSLYKGDPGMLNWVLHRISGVTIFFFLFVHVLDTAVIRIDPEAYDAIIKTYKTPIIGLLEIGLVMAILFHALNGVRVILVDFWSKGVQYQKAMSIAVWTVFLITGAGMAARLLYIMISHAG</sequence>
<dbReference type="GO" id="GO:0016020">
    <property type="term" value="C:membrane"/>
    <property type="evidence" value="ECO:0007669"/>
    <property type="project" value="UniProtKB-SubCell"/>
</dbReference>
<comment type="subcellular location">
    <subcellularLocation>
        <location evidence="2">Membrane</location>
    </subcellularLocation>
</comment>
<keyword evidence="14" id="KW-1185">Reference proteome</keyword>
<dbReference type="Pfam" id="PF01127">
    <property type="entry name" value="Sdh_cyt"/>
    <property type="match status" value="1"/>
</dbReference>
<evidence type="ECO:0000313" key="12">
    <source>
        <dbReference type="EMBL" id="VDR39490.1"/>
    </source>
</evidence>
<dbReference type="EMBL" id="LR131273">
    <property type="protein sequence ID" value="VDR39490.1"/>
    <property type="molecule type" value="Genomic_DNA"/>
</dbReference>
<dbReference type="OrthoDB" id="276905at2"/>
<evidence type="ECO:0000256" key="6">
    <source>
        <dbReference type="ARBA" id="ARBA00022723"/>
    </source>
</evidence>
<evidence type="ECO:0000313" key="13">
    <source>
        <dbReference type="Proteomes" id="UP000271626"/>
    </source>
</evidence>
<dbReference type="CDD" id="cd03501">
    <property type="entry name" value="SQR_TypeA_SdhC_like"/>
    <property type="match status" value="1"/>
</dbReference>
<dbReference type="EMBL" id="JAGXOE010000027">
    <property type="protein sequence ID" value="MBS4102049.1"/>
    <property type="molecule type" value="Genomic_DNA"/>
</dbReference>
<keyword evidence="6" id="KW-0479">Metal-binding</keyword>
<dbReference type="Proteomes" id="UP000676853">
    <property type="component" value="Unassembled WGS sequence"/>
</dbReference>
<dbReference type="PANTHER" id="PTHR41910">
    <property type="entry name" value="SUCCINATE DEHYDROGENASE 2 MEMBRANE SUBUNIT SDHC"/>
    <property type="match status" value="1"/>
</dbReference>
<comment type="similarity">
    <text evidence="3">Belongs to the cytochrome b560 family.</text>
</comment>
<dbReference type="NCBIfam" id="TIGR02970">
    <property type="entry name" value="succ_dehyd_cytB"/>
    <property type="match status" value="1"/>
</dbReference>
<dbReference type="AlphaFoldDB" id="A0A3P8MBJ7"/>
<accession>A0A3P8MBJ7</accession>
<dbReference type="InterPro" id="IPR014314">
    <property type="entry name" value="Succ_DH_cytb556"/>
</dbReference>
<reference evidence="11 14" key="2">
    <citation type="submission" date="2021-04" db="EMBL/GenBank/DDBJ databases">
        <title>Whole genome sequence analysis of a thiophenic sulfur metabolizing bacteria.</title>
        <authorList>
            <person name="Akhtar N."/>
            <person name="Akram J."/>
            <person name="Aslam A."/>
        </authorList>
    </citation>
    <scope>NUCLEOTIDE SEQUENCE [LARGE SCALE GENOMIC DNA]</scope>
    <source>
        <strain evidence="11 14">3OW</strain>
    </source>
</reference>
<dbReference type="PANTHER" id="PTHR41910:SF1">
    <property type="entry name" value="SUCCINATE DEHYDROGENASE HYDROPHOBIC MEMBRANE ANCHOR SUBUNIT"/>
    <property type="match status" value="1"/>
</dbReference>
<evidence type="ECO:0000256" key="7">
    <source>
        <dbReference type="ARBA" id="ARBA00022989"/>
    </source>
</evidence>
<keyword evidence="5 10" id="KW-0812">Transmembrane</keyword>
<evidence type="ECO:0000256" key="5">
    <source>
        <dbReference type="ARBA" id="ARBA00022692"/>
    </source>
</evidence>
<reference evidence="12 13" key="1">
    <citation type="submission" date="2018-12" db="EMBL/GenBank/DDBJ databases">
        <authorList>
            <consortium name="Pathogen Informatics"/>
        </authorList>
    </citation>
    <scope>NUCLEOTIDE SEQUENCE [LARGE SCALE GENOMIC DNA]</scope>
    <source>
        <strain evidence="12 13">NCTC10741</strain>
    </source>
</reference>
<protein>
    <submittedName>
        <fullName evidence="11">Succinate dehydrogenase, cytochrome b556 subunit</fullName>
    </submittedName>
    <submittedName>
        <fullName evidence="12">Succinate dehydrogenase/fumarate reductase, cytochrome b subunit</fullName>
    </submittedName>
</protein>
<dbReference type="SUPFAM" id="SSF81343">
    <property type="entry name" value="Fumarate reductase respiratory complex transmembrane subunits"/>
    <property type="match status" value="1"/>
</dbReference>
<feature type="transmembrane region" description="Helical" evidence="10">
    <location>
        <begin position="107"/>
        <end position="129"/>
    </location>
</feature>
<dbReference type="InterPro" id="IPR000701">
    <property type="entry name" value="SuccDH_FuR_B_TM-su"/>
</dbReference>
<keyword evidence="9 10" id="KW-0472">Membrane</keyword>
<dbReference type="Proteomes" id="UP000271626">
    <property type="component" value="Chromosome"/>
</dbReference>
<evidence type="ECO:0000256" key="8">
    <source>
        <dbReference type="ARBA" id="ARBA00023004"/>
    </source>
</evidence>
<dbReference type="GO" id="GO:0006099">
    <property type="term" value="P:tricarboxylic acid cycle"/>
    <property type="evidence" value="ECO:0007669"/>
    <property type="project" value="InterPro"/>
</dbReference>
<dbReference type="GO" id="GO:0009055">
    <property type="term" value="F:electron transfer activity"/>
    <property type="evidence" value="ECO:0007669"/>
    <property type="project" value="InterPro"/>
</dbReference>
<feature type="transmembrane region" description="Helical" evidence="10">
    <location>
        <begin position="68"/>
        <end position="87"/>
    </location>
</feature>